<feature type="region of interest" description="Disordered" evidence="1">
    <location>
        <begin position="50"/>
        <end position="76"/>
    </location>
</feature>
<keyword evidence="3" id="KW-1185">Reference proteome</keyword>
<protein>
    <submittedName>
        <fullName evidence="2">Uncharacterized protein</fullName>
    </submittedName>
</protein>
<reference evidence="2 3" key="1">
    <citation type="submission" date="2020-02" db="EMBL/GenBank/DDBJ databases">
        <authorList>
            <person name="Ferguson B K."/>
        </authorList>
    </citation>
    <scope>NUCLEOTIDE SEQUENCE [LARGE SCALE GENOMIC DNA]</scope>
</reference>
<feature type="non-terminal residue" evidence="2">
    <location>
        <position position="76"/>
    </location>
</feature>
<dbReference type="Proteomes" id="UP000479000">
    <property type="component" value="Unassembled WGS sequence"/>
</dbReference>
<organism evidence="2 3">
    <name type="scientific">Nesidiocoris tenuis</name>
    <dbReference type="NCBI Taxonomy" id="355587"/>
    <lineage>
        <taxon>Eukaryota</taxon>
        <taxon>Metazoa</taxon>
        <taxon>Ecdysozoa</taxon>
        <taxon>Arthropoda</taxon>
        <taxon>Hexapoda</taxon>
        <taxon>Insecta</taxon>
        <taxon>Pterygota</taxon>
        <taxon>Neoptera</taxon>
        <taxon>Paraneoptera</taxon>
        <taxon>Hemiptera</taxon>
        <taxon>Heteroptera</taxon>
        <taxon>Panheteroptera</taxon>
        <taxon>Cimicomorpha</taxon>
        <taxon>Miridae</taxon>
        <taxon>Dicyphina</taxon>
        <taxon>Nesidiocoris</taxon>
    </lineage>
</organism>
<evidence type="ECO:0000256" key="1">
    <source>
        <dbReference type="SAM" id="MobiDB-lite"/>
    </source>
</evidence>
<name>A0A6H5I0E2_9HEMI</name>
<evidence type="ECO:0000313" key="2">
    <source>
        <dbReference type="EMBL" id="CAB0021091.1"/>
    </source>
</evidence>
<evidence type="ECO:0000313" key="3">
    <source>
        <dbReference type="Proteomes" id="UP000479000"/>
    </source>
</evidence>
<feature type="compositionally biased region" description="Polar residues" evidence="1">
    <location>
        <begin position="50"/>
        <end position="64"/>
    </location>
</feature>
<proteinExistence type="predicted"/>
<sequence>MKKKQIDSIRSNTYDSKGWRDIRVSIIRKHTKLRPSPADQPSLHQRIAVSQSECNKPTERMSSNIKREPLTKGTSI</sequence>
<dbReference type="AlphaFoldDB" id="A0A6H5I0E2"/>
<accession>A0A6H5I0E2</accession>
<gene>
    <name evidence="2" type="ORF">NTEN_LOCUS24616</name>
</gene>
<dbReference type="EMBL" id="CADCXU010036356">
    <property type="protein sequence ID" value="CAB0021091.1"/>
    <property type="molecule type" value="Genomic_DNA"/>
</dbReference>